<dbReference type="RefSeq" id="WP_345391492.1">
    <property type="nucleotide sequence ID" value="NZ_BAABLA010000007.1"/>
</dbReference>
<sequence>MNALFNAEALRAAHRGQFSLDLLGEVDQASAEQPLAEQPVVDEHQVDELFTITLGGEPTDGALFGFLIPGPPESEVVVESVHSDPATCGARGYRRAACPVCWPRPDRCGWGTCSRRAPFLVIDTDGDEMPACLRCARLARTAGFGVAGRRHG</sequence>
<keyword evidence="2" id="KW-1185">Reference proteome</keyword>
<evidence type="ECO:0000313" key="1">
    <source>
        <dbReference type="EMBL" id="MFC6871609.1"/>
    </source>
</evidence>
<accession>A0ABW2CA18</accession>
<evidence type="ECO:0000313" key="2">
    <source>
        <dbReference type="Proteomes" id="UP001596337"/>
    </source>
</evidence>
<gene>
    <name evidence="1" type="ORF">ACFQGD_31260</name>
</gene>
<comment type="caution">
    <text evidence="1">The sequence shown here is derived from an EMBL/GenBank/DDBJ whole genome shotgun (WGS) entry which is preliminary data.</text>
</comment>
<proteinExistence type="predicted"/>
<dbReference type="Proteomes" id="UP001596337">
    <property type="component" value="Unassembled WGS sequence"/>
</dbReference>
<reference evidence="2" key="1">
    <citation type="journal article" date="2019" name="Int. J. Syst. Evol. Microbiol.">
        <title>The Global Catalogue of Microorganisms (GCM) 10K type strain sequencing project: providing services to taxonomists for standard genome sequencing and annotation.</title>
        <authorList>
            <consortium name="The Broad Institute Genomics Platform"/>
            <consortium name="The Broad Institute Genome Sequencing Center for Infectious Disease"/>
            <person name="Wu L."/>
            <person name="Ma J."/>
        </authorList>
    </citation>
    <scope>NUCLEOTIDE SEQUENCE [LARGE SCALE GENOMIC DNA]</scope>
    <source>
        <strain evidence="2">KCTC 32255</strain>
    </source>
</reference>
<name>A0ABW2CA18_9PSEU</name>
<organism evidence="1 2">
    <name type="scientific">Haloechinothrix salitolerans</name>
    <dbReference type="NCBI Taxonomy" id="926830"/>
    <lineage>
        <taxon>Bacteria</taxon>
        <taxon>Bacillati</taxon>
        <taxon>Actinomycetota</taxon>
        <taxon>Actinomycetes</taxon>
        <taxon>Pseudonocardiales</taxon>
        <taxon>Pseudonocardiaceae</taxon>
        <taxon>Haloechinothrix</taxon>
    </lineage>
</organism>
<dbReference type="EMBL" id="JBHSXX010000001">
    <property type="protein sequence ID" value="MFC6871609.1"/>
    <property type="molecule type" value="Genomic_DNA"/>
</dbReference>
<protein>
    <submittedName>
        <fullName evidence="1">Uncharacterized protein</fullName>
    </submittedName>
</protein>